<keyword evidence="10" id="KW-0998">Cell outer membrane</keyword>
<evidence type="ECO:0000256" key="9">
    <source>
        <dbReference type="ARBA" id="ARBA00023136"/>
    </source>
</evidence>
<dbReference type="GO" id="GO:0009279">
    <property type="term" value="C:cell outer membrane"/>
    <property type="evidence" value="ECO:0007669"/>
    <property type="project" value="UniProtKB-SubCell"/>
</dbReference>
<keyword evidence="7 11" id="KW-0732">Signal</keyword>
<dbReference type="GO" id="GO:0009986">
    <property type="term" value="C:cell surface"/>
    <property type="evidence" value="ECO:0007669"/>
    <property type="project" value="UniProtKB-SubCell"/>
</dbReference>
<dbReference type="KEGG" id="vbo:CKY39_05095"/>
<dbReference type="Gene3D" id="3.30.1300.30">
    <property type="entry name" value="GSPII I/J protein-like"/>
    <property type="match status" value="1"/>
</dbReference>
<feature type="chain" id="PRO_5013236214" description="Adhesin" evidence="11">
    <location>
        <begin position="44"/>
        <end position="489"/>
    </location>
</feature>
<keyword evidence="8" id="KW-0653">Protein transport</keyword>
<comment type="similarity">
    <text evidence="3">Belongs to the autotransporter-2 (AT-2) (TC 1.B.40) family.</text>
</comment>
<comment type="subcellular location">
    <subcellularLocation>
        <location evidence="2">Cell outer membrane</location>
    </subcellularLocation>
    <subcellularLocation>
        <location evidence="1">Cell surface</location>
    </subcellularLocation>
</comment>
<evidence type="ECO:0000313" key="16">
    <source>
        <dbReference type="Proteomes" id="UP000217154"/>
    </source>
</evidence>
<dbReference type="RefSeq" id="WP_095743663.1">
    <property type="nucleotide sequence ID" value="NZ_CP023284.1"/>
</dbReference>
<dbReference type="AlphaFoldDB" id="A0A250DE86"/>
<feature type="signal peptide" evidence="11">
    <location>
        <begin position="1"/>
        <end position="43"/>
    </location>
</feature>
<accession>A0A250DE86</accession>
<keyword evidence="4" id="KW-0813">Transport</keyword>
<protein>
    <recommendedName>
        <fullName evidence="17">Adhesin</fullName>
    </recommendedName>
</protein>
<evidence type="ECO:0008006" key="17">
    <source>
        <dbReference type="Google" id="ProtNLM"/>
    </source>
</evidence>
<keyword evidence="6" id="KW-0812">Transmembrane</keyword>
<evidence type="ECO:0000256" key="11">
    <source>
        <dbReference type="SAM" id="SignalP"/>
    </source>
</evidence>
<gene>
    <name evidence="15" type="ORF">CKY39_05095</name>
</gene>
<feature type="domain" description="Trimeric autotransporter adhesin YadA-like head" evidence="13">
    <location>
        <begin position="122"/>
        <end position="146"/>
    </location>
</feature>
<feature type="domain" description="Trimeric autotransporter adhesin YadA-like head" evidence="13">
    <location>
        <begin position="180"/>
        <end position="204"/>
    </location>
</feature>
<dbReference type="InterPro" id="IPR011049">
    <property type="entry name" value="Serralysin-like_metalloprot_C"/>
</dbReference>
<evidence type="ECO:0000313" key="15">
    <source>
        <dbReference type="EMBL" id="ATA52656.1"/>
    </source>
</evidence>
<dbReference type="Pfam" id="PF05662">
    <property type="entry name" value="YadA_stalk"/>
    <property type="match status" value="2"/>
</dbReference>
<dbReference type="InterPro" id="IPR005594">
    <property type="entry name" value="YadA_C"/>
</dbReference>
<reference evidence="15 16" key="1">
    <citation type="submission" date="2017-09" db="EMBL/GenBank/DDBJ databases">
        <title>The diverse metabolic capabilities of V. boronicumulans make it an excellent choice for continued studies on novel biodegradation.</title>
        <authorList>
            <person name="Sun S."/>
        </authorList>
    </citation>
    <scope>NUCLEOTIDE SEQUENCE [LARGE SCALE GENOMIC DNA]</scope>
    <source>
        <strain evidence="15 16">J1</strain>
    </source>
</reference>
<dbReference type="Proteomes" id="UP000217154">
    <property type="component" value="Chromosome"/>
</dbReference>
<dbReference type="GO" id="GO:0015031">
    <property type="term" value="P:protein transport"/>
    <property type="evidence" value="ECO:0007669"/>
    <property type="project" value="UniProtKB-KW"/>
</dbReference>
<dbReference type="CDD" id="cd12820">
    <property type="entry name" value="LbR_YadA-like"/>
    <property type="match status" value="1"/>
</dbReference>
<feature type="domain" description="Trimeric autotransporter adhesin YadA-like C-terminal membrane anchor" evidence="12">
    <location>
        <begin position="429"/>
        <end position="489"/>
    </location>
</feature>
<keyword evidence="9" id="KW-0472">Membrane</keyword>
<dbReference type="SUPFAM" id="SSF54523">
    <property type="entry name" value="Pili subunits"/>
    <property type="match status" value="1"/>
</dbReference>
<name>A0A250DE86_9BURK</name>
<dbReference type="InterPro" id="IPR008635">
    <property type="entry name" value="Coiled_stalk_dom"/>
</dbReference>
<proteinExistence type="inferred from homology"/>
<evidence type="ECO:0000256" key="2">
    <source>
        <dbReference type="ARBA" id="ARBA00004442"/>
    </source>
</evidence>
<feature type="domain" description="Trimeric autotransporter adhesin YadA-like head" evidence="13">
    <location>
        <begin position="150"/>
        <end position="176"/>
    </location>
</feature>
<dbReference type="InterPro" id="IPR008640">
    <property type="entry name" value="Adhesin_Head_dom"/>
</dbReference>
<evidence type="ECO:0000256" key="7">
    <source>
        <dbReference type="ARBA" id="ARBA00022729"/>
    </source>
</evidence>
<feature type="domain" description="Trimeric autotransporter adhesin YadA-like stalk" evidence="14">
    <location>
        <begin position="379"/>
        <end position="409"/>
    </location>
</feature>
<feature type="domain" description="Trimeric autotransporter adhesin YadA-like head" evidence="13">
    <location>
        <begin position="220"/>
        <end position="246"/>
    </location>
</feature>
<dbReference type="EMBL" id="CP023284">
    <property type="protein sequence ID" value="ATA52656.1"/>
    <property type="molecule type" value="Genomic_DNA"/>
</dbReference>
<evidence type="ECO:0000256" key="8">
    <source>
        <dbReference type="ARBA" id="ARBA00022927"/>
    </source>
</evidence>
<sequence length="489" mass="46658">MEHVTQHVGGGARAAFVCKKKTRGIAGAVLALAAGLAGPSAWADVSLGGASYTTGSGAVCSSGGAGPTWACQVPNGSGGFALITGVPTDPVNGGPDAAALQGMVSGNLGGDALLLGGTAAKATGFGSVAAGSDARATETYATAIGSTTVAAGVSSTAVGNVAQAFGTNATAIGANSTAVATSSVAVGDRATASDINSTALGANTQARKKSSLAAGDKAIADGINAAALGANTQALADSAVAVGDRATAGAESAVAVGRQSTASAASAVAIGTGATASAINGVALGAGATADRAGMGGQQERFSNVAVGSTQGAVSVGSAGGERQITNVAGGTQATDAVNVRQLQAVQAGAVNYVTNVDGSVNHNQIVLGNGQAPNGTTVSNVAPGVAGTDAVNVNQLNAQSAQWRDAIRVNQRDANAGTAGAMAMAGMPQAYMPGKNMIAAGIAGYEGQSALAVGFSSISDNGKWVMKFTGSANSRGRVGVSAGAGYQW</sequence>
<dbReference type="Pfam" id="PF05658">
    <property type="entry name" value="YadA_head"/>
    <property type="match status" value="5"/>
</dbReference>
<dbReference type="InterPro" id="IPR045584">
    <property type="entry name" value="Pilin-like"/>
</dbReference>
<keyword evidence="5" id="KW-1134">Transmembrane beta strand</keyword>
<evidence type="ECO:0000256" key="5">
    <source>
        <dbReference type="ARBA" id="ARBA00022452"/>
    </source>
</evidence>
<dbReference type="SUPFAM" id="SSF101967">
    <property type="entry name" value="Adhesin YadA, collagen-binding domain"/>
    <property type="match status" value="3"/>
</dbReference>
<dbReference type="Gene3D" id="6.10.250.2040">
    <property type="match status" value="1"/>
</dbReference>
<organism evidence="15 16">
    <name type="scientific">Variovorax boronicumulans</name>
    <dbReference type="NCBI Taxonomy" id="436515"/>
    <lineage>
        <taxon>Bacteria</taxon>
        <taxon>Pseudomonadati</taxon>
        <taxon>Pseudomonadota</taxon>
        <taxon>Betaproteobacteria</taxon>
        <taxon>Burkholderiales</taxon>
        <taxon>Comamonadaceae</taxon>
        <taxon>Variovorax</taxon>
    </lineage>
</organism>
<evidence type="ECO:0000259" key="13">
    <source>
        <dbReference type="Pfam" id="PF05658"/>
    </source>
</evidence>
<evidence type="ECO:0000259" key="14">
    <source>
        <dbReference type="Pfam" id="PF05662"/>
    </source>
</evidence>
<dbReference type="Pfam" id="PF03895">
    <property type="entry name" value="YadA_anchor"/>
    <property type="match status" value="1"/>
</dbReference>
<dbReference type="Gene3D" id="2.150.10.10">
    <property type="entry name" value="Serralysin-like metalloprotease, C-terminal"/>
    <property type="match status" value="2"/>
</dbReference>
<feature type="domain" description="Trimeric autotransporter adhesin YadA-like stalk" evidence="14">
    <location>
        <begin position="324"/>
        <end position="362"/>
    </location>
</feature>
<evidence type="ECO:0000256" key="3">
    <source>
        <dbReference type="ARBA" id="ARBA00005848"/>
    </source>
</evidence>
<evidence type="ECO:0000256" key="6">
    <source>
        <dbReference type="ARBA" id="ARBA00022692"/>
    </source>
</evidence>
<evidence type="ECO:0000256" key="10">
    <source>
        <dbReference type="ARBA" id="ARBA00023237"/>
    </source>
</evidence>
<feature type="domain" description="Trimeric autotransporter adhesin YadA-like head" evidence="13">
    <location>
        <begin position="248"/>
        <end position="274"/>
    </location>
</feature>
<evidence type="ECO:0000259" key="12">
    <source>
        <dbReference type="Pfam" id="PF03895"/>
    </source>
</evidence>
<evidence type="ECO:0000256" key="4">
    <source>
        <dbReference type="ARBA" id="ARBA00022448"/>
    </source>
</evidence>
<evidence type="ECO:0000256" key="1">
    <source>
        <dbReference type="ARBA" id="ARBA00004241"/>
    </source>
</evidence>